<organism evidence="1">
    <name type="scientific">uncultured Caudovirales phage</name>
    <dbReference type="NCBI Taxonomy" id="2100421"/>
    <lineage>
        <taxon>Viruses</taxon>
        <taxon>Duplodnaviria</taxon>
        <taxon>Heunggongvirae</taxon>
        <taxon>Uroviricota</taxon>
        <taxon>Caudoviricetes</taxon>
        <taxon>Peduoviridae</taxon>
        <taxon>Maltschvirus</taxon>
        <taxon>Maltschvirus maltsch</taxon>
    </lineage>
</organism>
<proteinExistence type="predicted"/>
<accession>A0A6J7XRP5</accession>
<sequence>MSAFICSDKHIATIAQYFFALDPAGAQSFADSLKRENILSVNYRYKETEPITPVRISAADPLGAHSVHDIAGLVACLDYQSCEHPEYDGQLLGYCAQIAKNLGGDKKQSKFWSI</sequence>
<name>A0A6J7XRP5_9CAUD</name>
<protein>
    <submittedName>
        <fullName evidence="1">Uncharacterized protein</fullName>
    </submittedName>
</protein>
<evidence type="ECO:0000313" key="1">
    <source>
        <dbReference type="EMBL" id="CAB5238457.1"/>
    </source>
</evidence>
<gene>
    <name evidence="1" type="ORF">UFOVP164_40</name>
</gene>
<reference evidence="1" key="1">
    <citation type="submission" date="2020-05" db="EMBL/GenBank/DDBJ databases">
        <authorList>
            <person name="Chiriac C."/>
            <person name="Salcher M."/>
            <person name="Ghai R."/>
            <person name="Kavagutti S V."/>
        </authorList>
    </citation>
    <scope>NUCLEOTIDE SEQUENCE</scope>
</reference>
<dbReference type="EMBL" id="LR798458">
    <property type="protein sequence ID" value="CAB5238457.1"/>
    <property type="molecule type" value="Genomic_DNA"/>
</dbReference>